<comment type="caution">
    <text evidence="5">The sequence shown here is derived from an EMBL/GenBank/DDBJ whole genome shotgun (WGS) entry which is preliminary data.</text>
</comment>
<dbReference type="OrthoDB" id="1916003at2759"/>
<evidence type="ECO:0000313" key="6">
    <source>
        <dbReference type="Proteomes" id="UP000596742"/>
    </source>
</evidence>
<dbReference type="PANTHER" id="PTHR23010">
    <property type="entry name" value="MIDNOLIN"/>
    <property type="match status" value="1"/>
</dbReference>
<dbReference type="Proteomes" id="UP000596742">
    <property type="component" value="Unassembled WGS sequence"/>
</dbReference>
<feature type="domain" description="Ubiquitin-like" evidence="4">
    <location>
        <begin position="24"/>
        <end position="98"/>
    </location>
</feature>
<dbReference type="InterPro" id="IPR029071">
    <property type="entry name" value="Ubiquitin-like_domsf"/>
</dbReference>
<sequence length="366" mass="41272">MENKESVTCCHAQNNNDFSRANHTRIFICPTTGGKLELKVSGNETVQGLKYFISRKLRIQHERIKLLHRNRLLNHGTLRENNITDNSKITLIPHLESGLTFQKDDSNVLKALESLTDSQVNDFLSGKAPLVLGMRVADHIVFIQLQLSTYQSRRHHRPAPVKVPSNPPIKDHQEVPSPTTTTPDHNSFTNYRQYEHCVKNTDLPSNHPASLPSSQHNSGAVIHRMQHLGQGIYSGTFSGVLDPSVQEKDGQPRRNISTIANILNDLLGASPNIDIARAGSLRDQLNKTTSKTQDTVQQNDVVKDDPVLREKVEQLQRMMGDRKKRRQNRRQTIAPYIIESTHQENKESICETADILTTKESETLAV</sequence>
<reference evidence="5" key="1">
    <citation type="submission" date="2018-11" db="EMBL/GenBank/DDBJ databases">
        <authorList>
            <person name="Alioto T."/>
            <person name="Alioto T."/>
        </authorList>
    </citation>
    <scope>NUCLEOTIDE SEQUENCE</scope>
</reference>
<dbReference type="Gene3D" id="3.10.20.90">
    <property type="entry name" value="Phosphatidylinositol 3-kinase Catalytic Subunit, Chain A, domain 1"/>
    <property type="match status" value="1"/>
</dbReference>
<evidence type="ECO:0000256" key="3">
    <source>
        <dbReference type="SAM" id="MobiDB-lite"/>
    </source>
</evidence>
<feature type="compositionally biased region" description="Polar residues" evidence="3">
    <location>
        <begin position="176"/>
        <end position="185"/>
    </location>
</feature>
<dbReference type="PANTHER" id="PTHR23010:SF1">
    <property type="entry name" value="MIDNOLIN"/>
    <property type="match status" value="1"/>
</dbReference>
<accession>A0A8B6H9M7</accession>
<evidence type="ECO:0000256" key="1">
    <source>
        <dbReference type="ARBA" id="ARBA00004123"/>
    </source>
</evidence>
<dbReference type="PROSITE" id="PS50053">
    <property type="entry name" value="UBIQUITIN_2"/>
    <property type="match status" value="1"/>
</dbReference>
<gene>
    <name evidence="5" type="ORF">MGAL_10B029160</name>
</gene>
<protein>
    <recommendedName>
        <fullName evidence="4">Ubiquitin-like domain-containing protein</fullName>
    </recommendedName>
</protein>
<keyword evidence="6" id="KW-1185">Reference proteome</keyword>
<proteinExistence type="predicted"/>
<dbReference type="InterPro" id="IPR039336">
    <property type="entry name" value="Midnolin"/>
</dbReference>
<evidence type="ECO:0000259" key="4">
    <source>
        <dbReference type="PROSITE" id="PS50053"/>
    </source>
</evidence>
<dbReference type="InterPro" id="IPR000626">
    <property type="entry name" value="Ubiquitin-like_dom"/>
</dbReference>
<dbReference type="CDD" id="cd01804">
    <property type="entry name" value="Ubl_midnolin"/>
    <property type="match status" value="1"/>
</dbReference>
<organism evidence="5 6">
    <name type="scientific">Mytilus galloprovincialis</name>
    <name type="common">Mediterranean mussel</name>
    <dbReference type="NCBI Taxonomy" id="29158"/>
    <lineage>
        <taxon>Eukaryota</taxon>
        <taxon>Metazoa</taxon>
        <taxon>Spiralia</taxon>
        <taxon>Lophotrochozoa</taxon>
        <taxon>Mollusca</taxon>
        <taxon>Bivalvia</taxon>
        <taxon>Autobranchia</taxon>
        <taxon>Pteriomorphia</taxon>
        <taxon>Mytilida</taxon>
        <taxon>Mytiloidea</taxon>
        <taxon>Mytilidae</taxon>
        <taxon>Mytilinae</taxon>
        <taxon>Mytilus</taxon>
    </lineage>
</organism>
<comment type="subcellular location">
    <subcellularLocation>
        <location evidence="1">Nucleus</location>
    </subcellularLocation>
</comment>
<evidence type="ECO:0000256" key="2">
    <source>
        <dbReference type="ARBA" id="ARBA00023242"/>
    </source>
</evidence>
<evidence type="ECO:0000313" key="5">
    <source>
        <dbReference type="EMBL" id="VDI75815.1"/>
    </source>
</evidence>
<dbReference type="EMBL" id="UYJE01009699">
    <property type="protein sequence ID" value="VDI75815.1"/>
    <property type="molecule type" value="Genomic_DNA"/>
</dbReference>
<dbReference type="SUPFAM" id="SSF54236">
    <property type="entry name" value="Ubiquitin-like"/>
    <property type="match status" value="1"/>
</dbReference>
<keyword evidence="2" id="KW-0539">Nucleus</keyword>
<dbReference type="SMART" id="SM00213">
    <property type="entry name" value="UBQ"/>
    <property type="match status" value="1"/>
</dbReference>
<dbReference type="GO" id="GO:0005634">
    <property type="term" value="C:nucleus"/>
    <property type="evidence" value="ECO:0007669"/>
    <property type="project" value="UniProtKB-SubCell"/>
</dbReference>
<name>A0A8B6H9M7_MYTGA</name>
<feature type="region of interest" description="Disordered" evidence="3">
    <location>
        <begin position="153"/>
        <end position="185"/>
    </location>
</feature>
<dbReference type="AlphaFoldDB" id="A0A8B6H9M7"/>